<dbReference type="EMBL" id="LN899824">
    <property type="protein sequence ID" value="CUV28909.1"/>
    <property type="molecule type" value="Genomic_DNA"/>
</dbReference>
<sequence length="77" mass="8308">MPIIHTSLCLAERVEVGPVHFGKYVYNDETRVFATQDVTICMKDGSPLKLTIHLGEGCTALAAGEIVVLPLPEEVVA</sequence>
<reference evidence="1" key="1">
    <citation type="submission" date="2015-10" db="EMBL/GenBank/DDBJ databases">
        <authorList>
            <person name="Gilbert D.G."/>
        </authorList>
    </citation>
    <scope>NUCLEOTIDE SEQUENCE</scope>
    <source>
        <strain evidence="1">Phyl III-seqv23</strain>
    </source>
</reference>
<organism evidence="1">
    <name type="scientific">Ralstonia solanacearum</name>
    <name type="common">Pseudomonas solanacearum</name>
    <dbReference type="NCBI Taxonomy" id="305"/>
    <lineage>
        <taxon>Bacteria</taxon>
        <taxon>Pseudomonadati</taxon>
        <taxon>Pseudomonadota</taxon>
        <taxon>Betaproteobacteria</taxon>
        <taxon>Burkholderiales</taxon>
        <taxon>Burkholderiaceae</taxon>
        <taxon>Ralstonia</taxon>
        <taxon>Ralstonia solanacearum species complex</taxon>
    </lineage>
</organism>
<protein>
    <submittedName>
        <fullName evidence="1">Uncharacterized protein</fullName>
    </submittedName>
</protein>
<gene>
    <name evidence="1" type="ORF">RUN1985_v1_290059</name>
</gene>
<evidence type="ECO:0000313" key="1">
    <source>
        <dbReference type="EMBL" id="CUV28909.1"/>
    </source>
</evidence>
<dbReference type="AlphaFoldDB" id="A0A0S4V2M1"/>
<proteinExistence type="predicted"/>
<name>A0A0S4V2M1_RALSL</name>
<accession>A0A0S4V2M1</accession>